<reference evidence="4 5" key="1">
    <citation type="submission" date="2017-12" db="EMBL/GenBank/DDBJ databases">
        <title>High-resolution comparative analysis of great ape genomes.</title>
        <authorList>
            <person name="Pollen A."/>
            <person name="Hastie A."/>
            <person name="Hormozdiari F."/>
            <person name="Dougherty M."/>
            <person name="Liu R."/>
            <person name="Chaisson M."/>
            <person name="Hoppe E."/>
            <person name="Hill C."/>
            <person name="Pang A."/>
            <person name="Hillier L."/>
            <person name="Baker C."/>
            <person name="Armstrong J."/>
            <person name="Shendure J."/>
            <person name="Paten B."/>
            <person name="Wilson R."/>
            <person name="Chao H."/>
            <person name="Schneider V."/>
            <person name="Ventura M."/>
            <person name="Kronenberg Z."/>
            <person name="Murali S."/>
            <person name="Gordon D."/>
            <person name="Cantsilieris S."/>
            <person name="Munson K."/>
            <person name="Nelson B."/>
            <person name="Raja A."/>
            <person name="Underwood J."/>
            <person name="Diekhans M."/>
            <person name="Fiddes I."/>
            <person name="Haussler D."/>
            <person name="Eichler E."/>
        </authorList>
    </citation>
    <scope>NUCLEOTIDE SEQUENCE [LARGE SCALE GENOMIC DNA]</scope>
    <source>
        <strain evidence="4">Yerkes chimp pedigree #C0471</strain>
    </source>
</reference>
<dbReference type="SMART" id="SM00875">
    <property type="entry name" value="BACK"/>
    <property type="match status" value="1"/>
</dbReference>
<accession>A0A2J8P7D3</accession>
<name>A0A2J8P7D3_PANTR</name>
<evidence type="ECO:0000256" key="2">
    <source>
        <dbReference type="ARBA" id="ARBA00022737"/>
    </source>
</evidence>
<dbReference type="InterPro" id="IPR011705">
    <property type="entry name" value="BACK"/>
</dbReference>
<feature type="domain" description="BTB" evidence="3">
    <location>
        <begin position="1"/>
        <end position="40"/>
    </location>
</feature>
<comment type="caution">
    <text evidence="4">The sequence shown here is derived from an EMBL/GenBank/DDBJ whole genome shotgun (WGS) entry which is preliminary data.</text>
</comment>
<protein>
    <submittedName>
        <fullName evidence="4">KBTBD8 isoform 4</fullName>
    </submittedName>
</protein>
<keyword evidence="1" id="KW-0880">Kelch repeat</keyword>
<gene>
    <name evidence="4" type="ORF">CK820_G0004785</name>
</gene>
<dbReference type="InterPro" id="IPR000210">
    <property type="entry name" value="BTB/POZ_dom"/>
</dbReference>
<evidence type="ECO:0000256" key="1">
    <source>
        <dbReference type="ARBA" id="ARBA00022441"/>
    </source>
</evidence>
<dbReference type="FunFam" id="1.25.40.420:FF:000014">
    <property type="entry name" value="kelch repeat and BTB domain-containing protein 8"/>
    <property type="match status" value="1"/>
</dbReference>
<sequence>MFTSGLTESTQKEVRIVGVEAESMDLVLNYAYTSRVILTEANVQALFTAASIFQIPSIQDQCAKYMISHLDPQNSIGVFIFADHYGHQELGDRSKEYIRKKFLCVTKEQEFLQLTKDQLISILDSDDLNVDREEHVYESIIRWFEHEQNEREVHLPEIFAKCIRFP</sequence>
<keyword evidence="2" id="KW-0677">Repeat</keyword>
<dbReference type="Gene3D" id="3.30.710.10">
    <property type="entry name" value="Potassium Channel Kv1.1, Chain A"/>
    <property type="match status" value="1"/>
</dbReference>
<evidence type="ECO:0000313" key="5">
    <source>
        <dbReference type="Proteomes" id="UP000236370"/>
    </source>
</evidence>
<dbReference type="PANTHER" id="PTHR24412">
    <property type="entry name" value="KELCH PROTEIN"/>
    <property type="match status" value="1"/>
</dbReference>
<dbReference type="PROSITE" id="PS50097">
    <property type="entry name" value="BTB"/>
    <property type="match status" value="1"/>
</dbReference>
<dbReference type="Proteomes" id="UP000236370">
    <property type="component" value="Unassembled WGS sequence"/>
</dbReference>
<dbReference type="InterPro" id="IPR011333">
    <property type="entry name" value="SKP1/BTB/POZ_sf"/>
</dbReference>
<dbReference type="Pfam" id="PF07707">
    <property type="entry name" value="BACK"/>
    <property type="match status" value="1"/>
</dbReference>
<evidence type="ECO:0000259" key="3">
    <source>
        <dbReference type="PROSITE" id="PS50097"/>
    </source>
</evidence>
<dbReference type="AlphaFoldDB" id="A0A2J8P7D3"/>
<dbReference type="Pfam" id="PF00651">
    <property type="entry name" value="BTB"/>
    <property type="match status" value="1"/>
</dbReference>
<dbReference type="PANTHER" id="PTHR24412:SF433">
    <property type="entry name" value="KELCH REPEAT AND BTB DOMAIN-CONTAINING PROTEIN 8"/>
    <property type="match status" value="1"/>
</dbReference>
<organism evidence="4 5">
    <name type="scientific">Pan troglodytes</name>
    <name type="common">Chimpanzee</name>
    <dbReference type="NCBI Taxonomy" id="9598"/>
    <lineage>
        <taxon>Eukaryota</taxon>
        <taxon>Metazoa</taxon>
        <taxon>Chordata</taxon>
        <taxon>Craniata</taxon>
        <taxon>Vertebrata</taxon>
        <taxon>Euteleostomi</taxon>
        <taxon>Mammalia</taxon>
        <taxon>Eutheria</taxon>
        <taxon>Euarchontoglires</taxon>
        <taxon>Primates</taxon>
        <taxon>Haplorrhini</taxon>
        <taxon>Catarrhini</taxon>
        <taxon>Hominidae</taxon>
        <taxon>Pan</taxon>
    </lineage>
</organism>
<feature type="non-terminal residue" evidence="4">
    <location>
        <position position="166"/>
    </location>
</feature>
<dbReference type="SMR" id="A0A2J8P7D3"/>
<proteinExistence type="predicted"/>
<dbReference type="EMBL" id="NBAG03000218">
    <property type="protein sequence ID" value="PNI79888.1"/>
    <property type="molecule type" value="Genomic_DNA"/>
</dbReference>
<evidence type="ECO:0000313" key="4">
    <source>
        <dbReference type="EMBL" id="PNI79888.1"/>
    </source>
</evidence>
<dbReference type="Gene3D" id="1.25.40.420">
    <property type="match status" value="1"/>
</dbReference>
<dbReference type="SUPFAM" id="SSF54695">
    <property type="entry name" value="POZ domain"/>
    <property type="match status" value="1"/>
</dbReference>